<reference evidence="2 5" key="3">
    <citation type="journal article" date="2022" name="G3 (Bethesda)">
        <title>Whole-genome sequence and methylome profiling of the almond [Prunus dulcis (Mill.) D.A. Webb] cultivar 'Nonpareil'.</title>
        <authorList>
            <person name="D'Amico-Willman K.M."/>
            <person name="Ouma W.Z."/>
            <person name="Meulia T."/>
            <person name="Sideli G.M."/>
            <person name="Gradziel T.M."/>
            <person name="Fresnedo-Ramirez J."/>
        </authorList>
    </citation>
    <scope>NUCLEOTIDE SEQUENCE [LARGE SCALE GENOMIC DNA]</scope>
    <source>
        <strain evidence="2">Clone GOH B32 T37-40</strain>
    </source>
</reference>
<dbReference type="AlphaFoldDB" id="A0A5E4EKY5"/>
<feature type="region of interest" description="Disordered" evidence="1">
    <location>
        <begin position="23"/>
        <end position="56"/>
    </location>
</feature>
<dbReference type="PANTHER" id="PTHR33257">
    <property type="entry name" value="OS05G0165500 PROTEIN"/>
    <property type="match status" value="1"/>
</dbReference>
<dbReference type="Gramene" id="VVA16435">
    <property type="protein sequence ID" value="VVA16435"/>
    <property type="gene ID" value="Prudul26B010367"/>
</dbReference>
<dbReference type="Proteomes" id="UP000327085">
    <property type="component" value="Chromosome 6"/>
</dbReference>
<dbReference type="Proteomes" id="UP001054821">
    <property type="component" value="Chromosome 6"/>
</dbReference>
<dbReference type="PANTHER" id="PTHR33257:SF46">
    <property type="entry name" value="OVATE FAMILY PROTEIN"/>
    <property type="match status" value="1"/>
</dbReference>
<organism evidence="3 4">
    <name type="scientific">Prunus dulcis</name>
    <name type="common">Almond</name>
    <name type="synonym">Amygdalus dulcis</name>
    <dbReference type="NCBI Taxonomy" id="3755"/>
    <lineage>
        <taxon>Eukaryota</taxon>
        <taxon>Viridiplantae</taxon>
        <taxon>Streptophyta</taxon>
        <taxon>Embryophyta</taxon>
        <taxon>Tracheophyta</taxon>
        <taxon>Spermatophyta</taxon>
        <taxon>Magnoliopsida</taxon>
        <taxon>eudicotyledons</taxon>
        <taxon>Gunneridae</taxon>
        <taxon>Pentapetalae</taxon>
        <taxon>rosids</taxon>
        <taxon>fabids</taxon>
        <taxon>Rosales</taxon>
        <taxon>Rosaceae</taxon>
        <taxon>Amygdaloideae</taxon>
        <taxon>Amygdaleae</taxon>
        <taxon>Prunus</taxon>
    </lineage>
</organism>
<reference evidence="3" key="1">
    <citation type="submission" date="2019-07" db="EMBL/GenBank/DDBJ databases">
        <authorList>
            <person name="Alioto T."/>
            <person name="Alioto T."/>
            <person name="Gomez Garrido J."/>
        </authorList>
    </citation>
    <scope>NUCLEOTIDE SEQUENCE</scope>
</reference>
<feature type="region of interest" description="Disordered" evidence="1">
    <location>
        <begin position="79"/>
        <end position="139"/>
    </location>
</feature>
<evidence type="ECO:0000256" key="1">
    <source>
        <dbReference type="SAM" id="MobiDB-lite"/>
    </source>
</evidence>
<gene>
    <name evidence="3" type="ORF">ALMOND_2B010367</name>
    <name evidence="2" type="ORF">L3X38_030627</name>
</gene>
<evidence type="ECO:0000313" key="5">
    <source>
        <dbReference type="Proteomes" id="UP001054821"/>
    </source>
</evidence>
<dbReference type="InParanoid" id="A0A5E4EKY5"/>
<keyword evidence="5" id="KW-1185">Reference proteome</keyword>
<accession>A0A5E4EKY5</accession>
<protein>
    <submittedName>
        <fullName evidence="3">PREDICTED: putative TPRXL</fullName>
    </submittedName>
</protein>
<evidence type="ECO:0000313" key="4">
    <source>
        <dbReference type="Proteomes" id="UP000327085"/>
    </source>
</evidence>
<evidence type="ECO:0000313" key="3">
    <source>
        <dbReference type="EMBL" id="VVA16435.1"/>
    </source>
</evidence>
<sequence length="179" mass="19861">MASFSSTLEDHYHGGASASVSIPFDWESQPGTPKSKYLQNPTPPPLTPPPSYFYTKTKTPLRKKHSNSLIFHNIFPKMRSSTSTSRKTSTLASSPASYSPSLSSSSSSSASSTTYYSVPSSPITPSKFRERGRSMSSPKVLVDSRNIHCHDRYEGYGSRVSTRTGCYLNFIKVFLREFH</sequence>
<evidence type="ECO:0000313" key="2">
    <source>
        <dbReference type="EMBL" id="KAI5321556.1"/>
    </source>
</evidence>
<feature type="compositionally biased region" description="Low complexity" evidence="1">
    <location>
        <begin position="80"/>
        <end position="126"/>
    </location>
</feature>
<feature type="compositionally biased region" description="Pro residues" evidence="1">
    <location>
        <begin position="41"/>
        <end position="51"/>
    </location>
</feature>
<name>A0A5E4EKY5_PRUDU</name>
<feature type="compositionally biased region" description="Polar residues" evidence="1">
    <location>
        <begin position="29"/>
        <end position="40"/>
    </location>
</feature>
<proteinExistence type="predicted"/>
<dbReference type="EMBL" id="JAJFAZ020000006">
    <property type="protein sequence ID" value="KAI5321556.1"/>
    <property type="molecule type" value="Genomic_DNA"/>
</dbReference>
<dbReference type="OMA" id="GCYSSMF"/>
<dbReference type="EMBL" id="CABIKO010000019">
    <property type="protein sequence ID" value="VVA16435.1"/>
    <property type="molecule type" value="Genomic_DNA"/>
</dbReference>
<reference evidence="4" key="2">
    <citation type="journal article" date="2020" name="Plant J.">
        <title>Transposons played a major role in the diversification between the closely related almond and peach genomes: results from the almond genome sequence.</title>
        <authorList>
            <person name="Alioto T."/>
            <person name="Alexiou K.G."/>
            <person name="Bardil A."/>
            <person name="Barteri F."/>
            <person name="Castanera R."/>
            <person name="Cruz F."/>
            <person name="Dhingra A."/>
            <person name="Duval H."/>
            <person name="Fernandez I Marti A."/>
            <person name="Frias L."/>
            <person name="Galan B."/>
            <person name="Garcia J.L."/>
            <person name="Howad W."/>
            <person name="Gomez-Garrido J."/>
            <person name="Gut M."/>
            <person name="Julca I."/>
            <person name="Morata J."/>
            <person name="Puigdomenech P."/>
            <person name="Ribeca P."/>
            <person name="Rubio Cabetas M.J."/>
            <person name="Vlasova A."/>
            <person name="Wirthensohn M."/>
            <person name="Garcia-Mas J."/>
            <person name="Gabaldon T."/>
            <person name="Casacuberta J.M."/>
            <person name="Arus P."/>
        </authorList>
    </citation>
    <scope>NUCLEOTIDE SEQUENCE [LARGE SCALE GENOMIC DNA]</scope>
    <source>
        <strain evidence="4">cv. Texas</strain>
    </source>
</reference>